<dbReference type="Gene3D" id="2.30.110.10">
    <property type="entry name" value="Electron Transport, Fmn-binding Protein, Chain A"/>
    <property type="match status" value="1"/>
</dbReference>
<organism evidence="3">
    <name type="scientific">freshwater metagenome</name>
    <dbReference type="NCBI Taxonomy" id="449393"/>
    <lineage>
        <taxon>unclassified sequences</taxon>
        <taxon>metagenomes</taxon>
        <taxon>ecological metagenomes</taxon>
    </lineage>
</organism>
<dbReference type="Pfam" id="PF01243">
    <property type="entry name" value="PNPOx_N"/>
    <property type="match status" value="1"/>
</dbReference>
<protein>
    <submittedName>
        <fullName evidence="3">Unannotated protein</fullName>
    </submittedName>
</protein>
<name>A0A6J6Z528_9ZZZZ</name>
<evidence type="ECO:0000313" key="2">
    <source>
        <dbReference type="EMBL" id="CAB4724700.1"/>
    </source>
</evidence>
<dbReference type="SUPFAM" id="SSF50475">
    <property type="entry name" value="FMN-binding split barrel"/>
    <property type="match status" value="1"/>
</dbReference>
<sequence>MSDPAFDDDHRAHLARAMRSFLFANRRDGSLTGWPMTPLWRDDAYVYFNTYRSSAKARVLVRDARVGLLVVHGDRALAVTGDAQMVDQAEAAPMFPSMVRTDGFVSPDQAARTVQRLVEGKRCLFRIVARSVRWER</sequence>
<dbReference type="InterPro" id="IPR011576">
    <property type="entry name" value="Pyridox_Oxase_N"/>
</dbReference>
<dbReference type="EMBL" id="CAFBMH010000016">
    <property type="protein sequence ID" value="CAB4897854.1"/>
    <property type="molecule type" value="Genomic_DNA"/>
</dbReference>
<evidence type="ECO:0000259" key="1">
    <source>
        <dbReference type="Pfam" id="PF01243"/>
    </source>
</evidence>
<reference evidence="3" key="1">
    <citation type="submission" date="2020-05" db="EMBL/GenBank/DDBJ databases">
        <authorList>
            <person name="Chiriac C."/>
            <person name="Salcher M."/>
            <person name="Ghai R."/>
            <person name="Kavagutti S V."/>
        </authorList>
    </citation>
    <scope>NUCLEOTIDE SEQUENCE</scope>
</reference>
<evidence type="ECO:0000313" key="3">
    <source>
        <dbReference type="EMBL" id="CAB4815563.1"/>
    </source>
</evidence>
<evidence type="ECO:0000313" key="4">
    <source>
        <dbReference type="EMBL" id="CAB4897854.1"/>
    </source>
</evidence>
<dbReference type="EMBL" id="CAFABA010000007">
    <property type="protein sequence ID" value="CAB4815563.1"/>
    <property type="molecule type" value="Genomic_DNA"/>
</dbReference>
<feature type="domain" description="Pyridoxamine 5'-phosphate oxidase N-terminal" evidence="1">
    <location>
        <begin position="26"/>
        <end position="97"/>
    </location>
</feature>
<gene>
    <name evidence="2" type="ORF">UFOPK2754_00058</name>
    <name evidence="3" type="ORF">UFOPK3139_00326</name>
    <name evidence="4" type="ORF">UFOPK3543_00686</name>
</gene>
<dbReference type="InterPro" id="IPR012349">
    <property type="entry name" value="Split_barrel_FMN-bd"/>
</dbReference>
<accession>A0A6J6Z528</accession>
<proteinExistence type="predicted"/>
<dbReference type="EMBL" id="CAEZYR010000001">
    <property type="protein sequence ID" value="CAB4724700.1"/>
    <property type="molecule type" value="Genomic_DNA"/>
</dbReference>
<dbReference type="AlphaFoldDB" id="A0A6J6Z528"/>